<evidence type="ECO:0000259" key="5">
    <source>
        <dbReference type="SMART" id="SM00903"/>
    </source>
</evidence>
<dbReference type="Proteomes" id="UP000624041">
    <property type="component" value="Unassembled WGS sequence"/>
</dbReference>
<comment type="similarity">
    <text evidence="4">Belongs to the flavoredoxin family.</text>
</comment>
<dbReference type="SUPFAM" id="SSF50475">
    <property type="entry name" value="FMN-binding split barrel"/>
    <property type="match status" value="1"/>
</dbReference>
<evidence type="ECO:0000256" key="1">
    <source>
        <dbReference type="ARBA" id="ARBA00001917"/>
    </source>
</evidence>
<dbReference type="SMART" id="SM00903">
    <property type="entry name" value="Flavin_Reduct"/>
    <property type="match status" value="1"/>
</dbReference>
<keyword evidence="3" id="KW-0288">FMN</keyword>
<dbReference type="InterPro" id="IPR002563">
    <property type="entry name" value="Flavin_Rdtase-like_dom"/>
</dbReference>
<dbReference type="PANTHER" id="PTHR33798:SF5">
    <property type="entry name" value="FLAVIN REDUCTASE LIKE DOMAIN-CONTAINING PROTEIN"/>
    <property type="match status" value="1"/>
</dbReference>
<dbReference type="Gene3D" id="2.30.110.10">
    <property type="entry name" value="Electron Transport, Fmn-binding Protein, Chain A"/>
    <property type="match status" value="1"/>
</dbReference>
<evidence type="ECO:0000313" key="7">
    <source>
        <dbReference type="Proteomes" id="UP000624041"/>
    </source>
</evidence>
<evidence type="ECO:0000313" key="6">
    <source>
        <dbReference type="EMBL" id="GGN55858.1"/>
    </source>
</evidence>
<reference evidence="6" key="2">
    <citation type="submission" date="2020-09" db="EMBL/GenBank/DDBJ databases">
        <authorList>
            <person name="Sun Q."/>
            <person name="Ohkuma M."/>
        </authorList>
    </citation>
    <scope>NUCLEOTIDE SEQUENCE</scope>
    <source>
        <strain evidence="6">JCM 17251</strain>
    </source>
</reference>
<keyword evidence="2" id="KW-0285">Flavoprotein</keyword>
<accession>A0A917XX08</accession>
<evidence type="ECO:0000256" key="4">
    <source>
        <dbReference type="ARBA" id="ARBA00038054"/>
    </source>
</evidence>
<evidence type="ECO:0000256" key="3">
    <source>
        <dbReference type="ARBA" id="ARBA00022643"/>
    </source>
</evidence>
<comment type="caution">
    <text evidence="6">The sequence shown here is derived from an EMBL/GenBank/DDBJ whole genome shotgun (WGS) entry which is preliminary data.</text>
</comment>
<comment type="cofactor">
    <cofactor evidence="1">
        <name>FMN</name>
        <dbReference type="ChEBI" id="CHEBI:58210"/>
    </cofactor>
</comment>
<sequence length="180" mass="19961">MLSIDPEEQTERENYKLLIGSIIPRPIAFITTKSSDGIVNAAPFSYFNIAATDPPMLAVSIQRKDGTRKDSARNIIDTKEFVIHIVDEDNVAEINKTAASLSPNKSEIDVTKLNLAGSTDVAVPAVEQAKVRFECTLEKAIELGRDDITTADLIIGKVDRFHIAEDVYERQDQLRQIKSC</sequence>
<proteinExistence type="inferred from homology"/>
<gene>
    <name evidence="6" type="ORF">GCM10007971_15080</name>
</gene>
<keyword evidence="7" id="KW-1185">Reference proteome</keyword>
<evidence type="ECO:0000256" key="2">
    <source>
        <dbReference type="ARBA" id="ARBA00022630"/>
    </source>
</evidence>
<dbReference type="Pfam" id="PF01613">
    <property type="entry name" value="Flavin_Reduct"/>
    <property type="match status" value="1"/>
</dbReference>
<dbReference type="GO" id="GO:0016646">
    <property type="term" value="F:oxidoreductase activity, acting on the CH-NH group of donors, NAD or NADP as acceptor"/>
    <property type="evidence" value="ECO:0007669"/>
    <property type="project" value="UniProtKB-ARBA"/>
</dbReference>
<protein>
    <submittedName>
        <fullName evidence="6">Flavin reductase</fullName>
    </submittedName>
</protein>
<reference evidence="6" key="1">
    <citation type="journal article" date="2014" name="Int. J. Syst. Evol. Microbiol.">
        <title>Complete genome sequence of Corynebacterium casei LMG S-19264T (=DSM 44701T), isolated from a smear-ripened cheese.</title>
        <authorList>
            <consortium name="US DOE Joint Genome Institute (JGI-PGF)"/>
            <person name="Walter F."/>
            <person name="Albersmeier A."/>
            <person name="Kalinowski J."/>
            <person name="Ruckert C."/>
        </authorList>
    </citation>
    <scope>NUCLEOTIDE SEQUENCE</scope>
    <source>
        <strain evidence="6">JCM 17251</strain>
    </source>
</reference>
<dbReference type="AlphaFoldDB" id="A0A917XX08"/>
<dbReference type="GO" id="GO:0010181">
    <property type="term" value="F:FMN binding"/>
    <property type="evidence" value="ECO:0007669"/>
    <property type="project" value="InterPro"/>
</dbReference>
<dbReference type="PANTHER" id="PTHR33798">
    <property type="entry name" value="FLAVOPROTEIN OXYGENASE"/>
    <property type="match status" value="1"/>
</dbReference>
<dbReference type="InterPro" id="IPR012349">
    <property type="entry name" value="Split_barrel_FMN-bd"/>
</dbReference>
<organism evidence="6 7">
    <name type="scientific">Oceanobacillus indicireducens</name>
    <dbReference type="NCBI Taxonomy" id="1004261"/>
    <lineage>
        <taxon>Bacteria</taxon>
        <taxon>Bacillati</taxon>
        <taxon>Bacillota</taxon>
        <taxon>Bacilli</taxon>
        <taxon>Bacillales</taxon>
        <taxon>Bacillaceae</taxon>
        <taxon>Oceanobacillus</taxon>
    </lineage>
</organism>
<name>A0A917XX08_9BACI</name>
<feature type="domain" description="Flavin reductase like" evidence="5">
    <location>
        <begin position="20"/>
        <end position="174"/>
    </location>
</feature>
<dbReference type="EMBL" id="BMOS01000008">
    <property type="protein sequence ID" value="GGN55858.1"/>
    <property type="molecule type" value="Genomic_DNA"/>
</dbReference>